<proteinExistence type="predicted"/>
<sequence>MYRKDKRGNRIRWKFIAWKDLYWENSIGHDDDYDSIMQFGNRTHLYILSGVTILLLLVGILNFINIYMVFMMKRSKEYGVKKVFGLQRLPLFLQIWMENQLLAFAALLTAWLLIEATQVPVSRLMNEQISYSAFDWKLSLGFIILLPLVTSIYPYIRYNYLPPIVSIRSITSNRHAITVRMTFLFSNTL</sequence>
<feature type="domain" description="ABC3 transporter permease C-terminal" evidence="7">
    <location>
        <begin position="51"/>
        <end position="162"/>
    </location>
</feature>
<dbReference type="AlphaFoldDB" id="A0AA95KMX1"/>
<dbReference type="Pfam" id="PF02687">
    <property type="entry name" value="FtsX"/>
    <property type="match status" value="1"/>
</dbReference>
<name>A0AA95KMX1_9BACT</name>
<evidence type="ECO:0000256" key="1">
    <source>
        <dbReference type="ARBA" id="ARBA00004651"/>
    </source>
</evidence>
<evidence type="ECO:0000256" key="6">
    <source>
        <dbReference type="SAM" id="Phobius"/>
    </source>
</evidence>
<comment type="subcellular location">
    <subcellularLocation>
        <location evidence="1">Cell membrane</location>
        <topology evidence="1">Multi-pass membrane protein</topology>
    </subcellularLocation>
</comment>
<dbReference type="EMBL" id="CP126056">
    <property type="protein sequence ID" value="WHX08512.1"/>
    <property type="molecule type" value="Genomic_DNA"/>
</dbReference>
<protein>
    <submittedName>
        <fullName evidence="8">ABC transporter permease</fullName>
    </submittedName>
</protein>
<keyword evidence="5 6" id="KW-0472">Membrane</keyword>
<dbReference type="InterPro" id="IPR003838">
    <property type="entry name" value="ABC3_permease_C"/>
</dbReference>
<keyword evidence="3 6" id="KW-0812">Transmembrane</keyword>
<keyword evidence="4 6" id="KW-1133">Transmembrane helix</keyword>
<evidence type="ECO:0000256" key="4">
    <source>
        <dbReference type="ARBA" id="ARBA00022989"/>
    </source>
</evidence>
<evidence type="ECO:0000313" key="8">
    <source>
        <dbReference type="EMBL" id="WHX08512.1"/>
    </source>
</evidence>
<dbReference type="GO" id="GO:0005886">
    <property type="term" value="C:plasma membrane"/>
    <property type="evidence" value="ECO:0007669"/>
    <property type="project" value="UniProtKB-SubCell"/>
</dbReference>
<accession>A0AA95KMX1</accession>
<feature type="transmembrane region" description="Helical" evidence="6">
    <location>
        <begin position="134"/>
        <end position="156"/>
    </location>
</feature>
<reference evidence="8" key="1">
    <citation type="journal article" date="2023" name="Nat. Commun.">
        <title>Identification of a novel Human Milk Oligosaccharides utilization cluster in the infant gut commensal Bacteroides dorei.</title>
        <authorList>
            <person name="Kijner S."/>
            <person name="Ennis D."/>
            <person name="Shmorak S."/>
            <person name="Florentin A."/>
            <person name="Yassour M."/>
        </authorList>
    </citation>
    <scope>NUCLEOTIDE SEQUENCE</scope>
    <source>
        <strain evidence="8">2</strain>
    </source>
</reference>
<dbReference type="Proteomes" id="UP001177934">
    <property type="component" value="Chromosome"/>
</dbReference>
<keyword evidence="2" id="KW-1003">Cell membrane</keyword>
<evidence type="ECO:0000256" key="3">
    <source>
        <dbReference type="ARBA" id="ARBA00022692"/>
    </source>
</evidence>
<organism evidence="8 9">
    <name type="scientific">Phocaeicola dorei</name>
    <dbReference type="NCBI Taxonomy" id="357276"/>
    <lineage>
        <taxon>Bacteria</taxon>
        <taxon>Pseudomonadati</taxon>
        <taxon>Bacteroidota</taxon>
        <taxon>Bacteroidia</taxon>
        <taxon>Bacteroidales</taxon>
        <taxon>Bacteroidaceae</taxon>
        <taxon>Phocaeicola</taxon>
    </lineage>
</organism>
<feature type="transmembrane region" description="Helical" evidence="6">
    <location>
        <begin position="45"/>
        <end position="70"/>
    </location>
</feature>
<gene>
    <name evidence="8" type="ORF">QNN11_13385</name>
</gene>
<evidence type="ECO:0000313" key="9">
    <source>
        <dbReference type="Proteomes" id="UP001177934"/>
    </source>
</evidence>
<evidence type="ECO:0000259" key="7">
    <source>
        <dbReference type="Pfam" id="PF02687"/>
    </source>
</evidence>
<feature type="transmembrane region" description="Helical" evidence="6">
    <location>
        <begin position="91"/>
        <end position="114"/>
    </location>
</feature>
<evidence type="ECO:0000256" key="2">
    <source>
        <dbReference type="ARBA" id="ARBA00022475"/>
    </source>
</evidence>
<evidence type="ECO:0000256" key="5">
    <source>
        <dbReference type="ARBA" id="ARBA00023136"/>
    </source>
</evidence>